<dbReference type="PANTHER" id="PTHR21530">
    <property type="entry name" value="PHEROMONE SHUTDOWN PROTEIN"/>
    <property type="match status" value="1"/>
</dbReference>
<accession>A0AAJ6YCQ1</accession>
<evidence type="ECO:0000313" key="1">
    <source>
        <dbReference type="Proteomes" id="UP000695007"/>
    </source>
</evidence>
<dbReference type="AlphaFoldDB" id="A0AAJ6YCQ1"/>
<dbReference type="Pfam" id="PF01963">
    <property type="entry name" value="TraB_PrgY_gumN"/>
    <property type="match status" value="1"/>
</dbReference>
<reference evidence="2" key="1">
    <citation type="submission" date="2025-08" db="UniProtKB">
        <authorList>
            <consortium name="RefSeq"/>
        </authorList>
    </citation>
    <scope>IDENTIFICATION</scope>
</reference>
<dbReference type="GeneID" id="105360428"/>
<evidence type="ECO:0000313" key="2">
    <source>
        <dbReference type="RefSeq" id="XP_011495625.1"/>
    </source>
</evidence>
<dbReference type="RefSeq" id="XP_011495625.1">
    <property type="nucleotide sequence ID" value="XM_011497323.1"/>
</dbReference>
<dbReference type="Proteomes" id="UP000695007">
    <property type="component" value="Unplaced"/>
</dbReference>
<name>A0AAJ6YCQ1_9HYME</name>
<proteinExistence type="predicted"/>
<organism evidence="1 2">
    <name type="scientific">Ceratosolen solmsi marchali</name>
    <dbReference type="NCBI Taxonomy" id="326594"/>
    <lineage>
        <taxon>Eukaryota</taxon>
        <taxon>Metazoa</taxon>
        <taxon>Ecdysozoa</taxon>
        <taxon>Arthropoda</taxon>
        <taxon>Hexapoda</taxon>
        <taxon>Insecta</taxon>
        <taxon>Pterygota</taxon>
        <taxon>Neoptera</taxon>
        <taxon>Endopterygota</taxon>
        <taxon>Hymenoptera</taxon>
        <taxon>Apocrita</taxon>
        <taxon>Proctotrupomorpha</taxon>
        <taxon>Chalcidoidea</taxon>
        <taxon>Agaonidae</taxon>
        <taxon>Agaoninae</taxon>
        <taxon>Ceratosolen</taxon>
    </lineage>
</organism>
<dbReference type="KEGG" id="csol:105360428"/>
<dbReference type="InterPro" id="IPR046345">
    <property type="entry name" value="TraB_PrgY-like"/>
</dbReference>
<protein>
    <submittedName>
        <fullName evidence="2">TraB domain-containing protein-like</fullName>
    </submittedName>
</protein>
<keyword evidence="1" id="KW-1185">Reference proteome</keyword>
<dbReference type="CDD" id="cd14726">
    <property type="entry name" value="TraB_PrgY-like"/>
    <property type="match status" value="1"/>
</dbReference>
<gene>
    <name evidence="2" type="primary">LOC105360428</name>
</gene>
<dbReference type="PANTHER" id="PTHR21530:SF7">
    <property type="entry name" value="TRAB DOMAIN-CONTAINING PROTEIN"/>
    <property type="match status" value="1"/>
</dbReference>
<dbReference type="InterPro" id="IPR002816">
    <property type="entry name" value="TraB/PrgY/GumN_fam"/>
</dbReference>
<sequence>MSSSATSSKMEEKHFGFTDSISDKRNINVNDKITTKDFLNTEVNVQNISLEPSLTKQDKTDITNNDEELLIKNDNLENKEKYIVSPDSETVFISNQRDYQSIDLNVESQNKDSDSEDIASAEIPVMKQVDPSIDDNLPSTVTLLRTPDGGKCYVVGTAHFSIESQNDVSRIIQAVQPHIVMVELCRDRIHILELDEDALLKEAKSLDFNKIMYTLKENGLYKGIFYILLLNMSVHLTKVLGLAPGGEFRRALAEAKKIPNCHVHMGDRPIKITFARALSFLTWWQKIKFAWQLLTDKDIISQKDVEKYKCQDSVEEIMAELAGEYPALGEVFVKERDIYLTHSLQLACKPKIGIFGEPIPVRVVGVVGIGHTFGIIQNWGKVEKSQILPIMSIPPPSLSGKVLKFTIKASIVGTVIYIGYKFIPMSINIILSLKSSVGKLINMNVS</sequence>